<evidence type="ECO:0000313" key="1">
    <source>
        <dbReference type="EMBL" id="GJM64889.1"/>
    </source>
</evidence>
<keyword evidence="2" id="KW-1185">Reference proteome</keyword>
<accession>A0AAN4W375</accession>
<sequence length="50" mass="5714">MISLSELANRYNVHVNTLKKYLTAAGIRLEQKLITPKKLQEIYEALGKPD</sequence>
<dbReference type="RefSeq" id="WP_338239940.1">
    <property type="nucleotide sequence ID" value="NZ_BQKE01000008.1"/>
</dbReference>
<dbReference type="Proteomes" id="UP001310022">
    <property type="component" value="Unassembled WGS sequence"/>
</dbReference>
<name>A0AAN4W375_9BACT</name>
<dbReference type="EMBL" id="BQKE01000008">
    <property type="protein sequence ID" value="GJM64889.1"/>
    <property type="molecule type" value="Genomic_DNA"/>
</dbReference>
<evidence type="ECO:0000313" key="2">
    <source>
        <dbReference type="Proteomes" id="UP001310022"/>
    </source>
</evidence>
<organism evidence="1 2">
    <name type="scientific">Persicobacter diffluens</name>
    <dbReference type="NCBI Taxonomy" id="981"/>
    <lineage>
        <taxon>Bacteria</taxon>
        <taxon>Pseudomonadati</taxon>
        <taxon>Bacteroidota</taxon>
        <taxon>Cytophagia</taxon>
        <taxon>Cytophagales</taxon>
        <taxon>Persicobacteraceae</taxon>
        <taxon>Persicobacter</taxon>
    </lineage>
</organism>
<gene>
    <name evidence="1" type="ORF">PEDI_54410</name>
</gene>
<comment type="caution">
    <text evidence="1">The sequence shown here is derived from an EMBL/GenBank/DDBJ whole genome shotgun (WGS) entry which is preliminary data.</text>
</comment>
<reference evidence="1 2" key="1">
    <citation type="submission" date="2021-12" db="EMBL/GenBank/DDBJ databases">
        <title>Genome sequencing of bacteria with rrn-lacking chromosome and rrn-plasmid.</title>
        <authorList>
            <person name="Anda M."/>
            <person name="Iwasaki W."/>
        </authorList>
    </citation>
    <scope>NUCLEOTIDE SEQUENCE [LARGE SCALE GENOMIC DNA]</scope>
    <source>
        <strain evidence="1 2">NBRC 15940</strain>
    </source>
</reference>
<dbReference type="AlphaFoldDB" id="A0AAN4W375"/>
<protein>
    <submittedName>
        <fullName evidence="1">Uncharacterized protein</fullName>
    </submittedName>
</protein>
<proteinExistence type="predicted"/>